<accession>U5BUU7</accession>
<keyword evidence="2" id="KW-1185">Reference proteome</keyword>
<comment type="caution">
    <text evidence="1">The sequence shown here is derived from an EMBL/GenBank/DDBJ whole genome shotgun (WGS) entry which is preliminary data.</text>
</comment>
<dbReference type="EMBL" id="AWXR01000004">
    <property type="protein sequence ID" value="ERM84400.1"/>
    <property type="molecule type" value="Genomic_DNA"/>
</dbReference>
<reference evidence="1 2" key="1">
    <citation type="journal article" date="2013" name="Genome Announc.">
        <title>Draft Genome Sequence of the Psychrophilic and Alkaliphilic Rhodonellum psychrophilum Strain GCM71T.</title>
        <authorList>
            <person name="Hauptmann A.L."/>
            <person name="Glaring M.A."/>
            <person name="Hallin P.F."/>
            <person name="Prieme A."/>
            <person name="Stougaard P."/>
        </authorList>
    </citation>
    <scope>NUCLEOTIDE SEQUENCE [LARGE SCALE GENOMIC DNA]</scope>
    <source>
        <strain evidence="1 2">GCM71</strain>
    </source>
</reference>
<gene>
    <name evidence="1" type="ORF">P872_24910</name>
</gene>
<dbReference type="Proteomes" id="UP000016843">
    <property type="component" value="Unassembled WGS sequence"/>
</dbReference>
<proteinExistence type="predicted"/>
<evidence type="ECO:0000313" key="2">
    <source>
        <dbReference type="Proteomes" id="UP000016843"/>
    </source>
</evidence>
<sequence length="70" mass="8252">MFGFHKCGLIQWFAEMVYPLHFLIDIKKSFVCRFKSETGIRKSNSIEIARKSGCLGNNVNDRCREFKNYK</sequence>
<evidence type="ECO:0000313" key="1">
    <source>
        <dbReference type="EMBL" id="ERM84400.1"/>
    </source>
</evidence>
<dbReference type="AlphaFoldDB" id="U5BUU7"/>
<protein>
    <submittedName>
        <fullName evidence="1">Uncharacterized protein</fullName>
    </submittedName>
</protein>
<organism evidence="1 2">
    <name type="scientific">Rhodonellum psychrophilum GCM71 = DSM 17998</name>
    <dbReference type="NCBI Taxonomy" id="1123057"/>
    <lineage>
        <taxon>Bacteria</taxon>
        <taxon>Pseudomonadati</taxon>
        <taxon>Bacteroidota</taxon>
        <taxon>Cytophagia</taxon>
        <taxon>Cytophagales</taxon>
        <taxon>Cytophagaceae</taxon>
        <taxon>Rhodonellum</taxon>
    </lineage>
</organism>
<name>U5BUU7_9BACT</name>